<evidence type="ECO:0000256" key="5">
    <source>
        <dbReference type="ARBA" id="ARBA00022989"/>
    </source>
</evidence>
<dbReference type="GO" id="GO:0005886">
    <property type="term" value="C:plasma membrane"/>
    <property type="evidence" value="ECO:0007669"/>
    <property type="project" value="UniProtKB-SubCell"/>
</dbReference>
<dbReference type="FunFam" id="1.20.1720.10:FF:000004">
    <property type="entry name" value="EmrB/QacA family drug resistance transporter"/>
    <property type="match status" value="1"/>
</dbReference>
<gene>
    <name evidence="9" type="ORF">SAMN00790413_05992</name>
</gene>
<dbReference type="PANTHER" id="PTHR23501:SF197">
    <property type="entry name" value="COMD"/>
    <property type="match status" value="1"/>
</dbReference>
<comment type="subcellular location">
    <subcellularLocation>
        <location evidence="1">Cell membrane</location>
        <topology evidence="1">Multi-pass membrane protein</topology>
    </subcellularLocation>
</comment>
<reference evidence="9 10" key="1">
    <citation type="submission" date="2017-04" db="EMBL/GenBank/DDBJ databases">
        <authorList>
            <person name="Afonso C.L."/>
            <person name="Miller P.J."/>
            <person name="Scott M.A."/>
            <person name="Spackman E."/>
            <person name="Goraichik I."/>
            <person name="Dimitrov K.M."/>
            <person name="Suarez D.L."/>
            <person name="Swayne D.E."/>
        </authorList>
    </citation>
    <scope>NUCLEOTIDE SEQUENCE [LARGE SCALE GENOMIC DNA]</scope>
    <source>
        <strain evidence="9 10">KR-140</strain>
    </source>
</reference>
<feature type="transmembrane region" description="Helical" evidence="7">
    <location>
        <begin position="56"/>
        <end position="75"/>
    </location>
</feature>
<evidence type="ECO:0000259" key="8">
    <source>
        <dbReference type="PROSITE" id="PS50850"/>
    </source>
</evidence>
<dbReference type="PROSITE" id="PS50850">
    <property type="entry name" value="MFS"/>
    <property type="match status" value="1"/>
</dbReference>
<sequence>MTQAQQHINYAETLDLRTKQFIIVGVLLGLFLSALDQTIVSTALPRITQELNGLPLYSWVTTAYLLTSCAMVPIYGKLSDLYGRKPILLVGIAVFLLGSALCGLSGEPFLGGLFGGGMMQLVVFRGVQGIGAAALATVAFAIVADIFEPRDRAKYQGLFGAVFGLSSVVGPLLGGFLTDGLSWRWVFYVNLPLGLIAIAFITAKMPRLASGLKAIIDYVGAALIVIFTVPLLLALTWGADGNYAWTSATVLGLFALSAAALVAFIFWEARHPSPIVSLSLFKLPTFTWVMIARFLMGAGFLGAVLFTTLYLVNVKGFSATGAGTATIPLTFGFILGAQSSGLIASRIGRYKKLLVGAFALATLAFWWLSTINADTSYPLLAARMVLVGVGLGPSVALFNLAVQNAVQPYQIGVATSAGTFFQQLGSTIGVAIFGTVLTSTLSTQFKQNFAEVARTAPPQLQAQIAKFQQGTASGGQGGQGFDLEAVKRQAEQGIRQSFAQQYAGIEQAIRSGDPAQFAALKNSPQVPAPLRTGLANIPNQAVQSPQGQTQILTRLRTGLDTAQAQALQQTDTTLDKVGRAVKVSFANSIARIYRFGIFVILLALLAVLFLPDRRLELRRPGSGVTPAAVD</sequence>
<feature type="domain" description="Major facilitator superfamily (MFS) profile" evidence="8">
    <location>
        <begin position="22"/>
        <end position="614"/>
    </location>
</feature>
<feature type="transmembrane region" description="Helical" evidence="7">
    <location>
        <begin position="380"/>
        <end position="402"/>
    </location>
</feature>
<dbReference type="AlphaFoldDB" id="A0A1W1VVU4"/>
<dbReference type="NCBIfam" id="TIGR00711">
    <property type="entry name" value="efflux_EmrB"/>
    <property type="match status" value="1"/>
</dbReference>
<dbReference type="InterPro" id="IPR011701">
    <property type="entry name" value="MFS"/>
</dbReference>
<dbReference type="EMBL" id="FWWU01000011">
    <property type="protein sequence ID" value="SMB97492.1"/>
    <property type="molecule type" value="Genomic_DNA"/>
</dbReference>
<keyword evidence="6 7" id="KW-0472">Membrane</keyword>
<feature type="transmembrane region" description="Helical" evidence="7">
    <location>
        <begin position="288"/>
        <end position="311"/>
    </location>
</feature>
<evidence type="ECO:0000256" key="3">
    <source>
        <dbReference type="ARBA" id="ARBA00022475"/>
    </source>
</evidence>
<organism evidence="9 10">
    <name type="scientific">Deinococcus hopiensis KR-140</name>
    <dbReference type="NCBI Taxonomy" id="695939"/>
    <lineage>
        <taxon>Bacteria</taxon>
        <taxon>Thermotogati</taxon>
        <taxon>Deinococcota</taxon>
        <taxon>Deinococci</taxon>
        <taxon>Deinococcales</taxon>
        <taxon>Deinococcaceae</taxon>
        <taxon>Deinococcus</taxon>
    </lineage>
</organism>
<dbReference type="InterPro" id="IPR004638">
    <property type="entry name" value="EmrB-like"/>
</dbReference>
<dbReference type="Proteomes" id="UP000192582">
    <property type="component" value="Unassembled WGS sequence"/>
</dbReference>
<dbReference type="InterPro" id="IPR036259">
    <property type="entry name" value="MFS_trans_sf"/>
</dbReference>
<accession>A0A1W1VVU4</accession>
<evidence type="ECO:0000256" key="7">
    <source>
        <dbReference type="SAM" id="Phobius"/>
    </source>
</evidence>
<evidence type="ECO:0000256" key="4">
    <source>
        <dbReference type="ARBA" id="ARBA00022692"/>
    </source>
</evidence>
<evidence type="ECO:0000313" key="10">
    <source>
        <dbReference type="Proteomes" id="UP000192582"/>
    </source>
</evidence>
<dbReference type="Gene3D" id="1.20.1720.10">
    <property type="entry name" value="Multidrug resistance protein D"/>
    <property type="match status" value="1"/>
</dbReference>
<proteinExistence type="predicted"/>
<dbReference type="Gene3D" id="1.20.1250.20">
    <property type="entry name" value="MFS general substrate transporter like domains"/>
    <property type="match status" value="1"/>
</dbReference>
<feature type="transmembrane region" description="Helical" evidence="7">
    <location>
        <begin position="21"/>
        <end position="44"/>
    </location>
</feature>
<dbReference type="STRING" id="695939.SAMN00790413_05992"/>
<feature type="transmembrane region" description="Helical" evidence="7">
    <location>
        <begin position="350"/>
        <end position="368"/>
    </location>
</feature>
<dbReference type="PANTHER" id="PTHR23501">
    <property type="entry name" value="MAJOR FACILITATOR SUPERFAMILY"/>
    <property type="match status" value="1"/>
</dbReference>
<feature type="transmembrane region" description="Helical" evidence="7">
    <location>
        <begin position="592"/>
        <end position="610"/>
    </location>
</feature>
<evidence type="ECO:0000313" key="9">
    <source>
        <dbReference type="EMBL" id="SMB97492.1"/>
    </source>
</evidence>
<keyword evidence="5 7" id="KW-1133">Transmembrane helix</keyword>
<keyword evidence="2" id="KW-0813">Transport</keyword>
<evidence type="ECO:0000256" key="1">
    <source>
        <dbReference type="ARBA" id="ARBA00004651"/>
    </source>
</evidence>
<feature type="transmembrane region" description="Helical" evidence="7">
    <location>
        <begin position="183"/>
        <end position="203"/>
    </location>
</feature>
<dbReference type="SUPFAM" id="SSF103473">
    <property type="entry name" value="MFS general substrate transporter"/>
    <property type="match status" value="1"/>
</dbReference>
<dbReference type="PRINTS" id="PR01036">
    <property type="entry name" value="TCRTETB"/>
</dbReference>
<dbReference type="CDD" id="cd17502">
    <property type="entry name" value="MFS_Azr1_MDR_like"/>
    <property type="match status" value="1"/>
</dbReference>
<feature type="transmembrane region" description="Helical" evidence="7">
    <location>
        <begin position="317"/>
        <end position="338"/>
    </location>
</feature>
<dbReference type="RefSeq" id="WP_139807175.1">
    <property type="nucleotide sequence ID" value="NZ_FWWU01000011.1"/>
</dbReference>
<feature type="transmembrane region" description="Helical" evidence="7">
    <location>
        <begin position="215"/>
        <end position="237"/>
    </location>
</feature>
<evidence type="ECO:0000256" key="6">
    <source>
        <dbReference type="ARBA" id="ARBA00023136"/>
    </source>
</evidence>
<keyword evidence="4 7" id="KW-0812">Transmembrane</keyword>
<feature type="transmembrane region" description="Helical" evidence="7">
    <location>
        <begin position="87"/>
        <end position="106"/>
    </location>
</feature>
<feature type="transmembrane region" description="Helical" evidence="7">
    <location>
        <begin position="243"/>
        <end position="267"/>
    </location>
</feature>
<keyword evidence="3" id="KW-1003">Cell membrane</keyword>
<feature type="transmembrane region" description="Helical" evidence="7">
    <location>
        <begin position="126"/>
        <end position="146"/>
    </location>
</feature>
<dbReference type="OrthoDB" id="52797at2"/>
<protein>
    <submittedName>
        <fullName evidence="9">Drug resistance transporter, EmrB/QacA subfamily</fullName>
    </submittedName>
</protein>
<dbReference type="InterPro" id="IPR020846">
    <property type="entry name" value="MFS_dom"/>
</dbReference>
<name>A0A1W1VVU4_9DEIO</name>
<evidence type="ECO:0000256" key="2">
    <source>
        <dbReference type="ARBA" id="ARBA00022448"/>
    </source>
</evidence>
<dbReference type="GO" id="GO:0022857">
    <property type="term" value="F:transmembrane transporter activity"/>
    <property type="evidence" value="ECO:0007669"/>
    <property type="project" value="InterPro"/>
</dbReference>
<dbReference type="Pfam" id="PF07690">
    <property type="entry name" value="MFS_1"/>
    <property type="match status" value="1"/>
</dbReference>
<feature type="transmembrane region" description="Helical" evidence="7">
    <location>
        <begin position="158"/>
        <end position="177"/>
    </location>
</feature>
<keyword evidence="10" id="KW-1185">Reference proteome</keyword>